<evidence type="ECO:0000313" key="8">
    <source>
        <dbReference type="EMBL" id="TFY80875.1"/>
    </source>
</evidence>
<feature type="transmembrane region" description="Helical" evidence="6">
    <location>
        <begin position="166"/>
        <end position="191"/>
    </location>
</feature>
<keyword evidence="2" id="KW-0813">Transport</keyword>
<protein>
    <recommendedName>
        <fullName evidence="7">Major facilitator superfamily (MFS) profile domain-containing protein</fullName>
    </recommendedName>
</protein>
<dbReference type="Pfam" id="PF07690">
    <property type="entry name" value="MFS_1"/>
    <property type="match status" value="1"/>
</dbReference>
<feature type="transmembrane region" description="Helical" evidence="6">
    <location>
        <begin position="203"/>
        <end position="223"/>
    </location>
</feature>
<feature type="transmembrane region" description="Helical" evidence="6">
    <location>
        <begin position="297"/>
        <end position="318"/>
    </location>
</feature>
<dbReference type="EMBL" id="SFCI01000277">
    <property type="protein sequence ID" value="TFY80875.1"/>
    <property type="molecule type" value="Genomic_DNA"/>
</dbReference>
<dbReference type="InterPro" id="IPR020846">
    <property type="entry name" value="MFS_dom"/>
</dbReference>
<evidence type="ECO:0000313" key="9">
    <source>
        <dbReference type="Proteomes" id="UP000298061"/>
    </source>
</evidence>
<feature type="transmembrane region" description="Helical" evidence="6">
    <location>
        <begin position="467"/>
        <end position="486"/>
    </location>
</feature>
<comment type="subcellular location">
    <subcellularLocation>
        <location evidence="1">Membrane</location>
        <topology evidence="1">Multi-pass membrane protein</topology>
    </subcellularLocation>
</comment>
<dbReference type="SUPFAM" id="SSF103473">
    <property type="entry name" value="MFS general substrate transporter"/>
    <property type="match status" value="1"/>
</dbReference>
<evidence type="ECO:0000256" key="6">
    <source>
        <dbReference type="SAM" id="Phobius"/>
    </source>
</evidence>
<evidence type="ECO:0000256" key="5">
    <source>
        <dbReference type="ARBA" id="ARBA00023136"/>
    </source>
</evidence>
<feature type="transmembrane region" description="Helical" evidence="6">
    <location>
        <begin position="433"/>
        <end position="455"/>
    </location>
</feature>
<reference evidence="8 9" key="1">
    <citation type="submission" date="2019-02" db="EMBL/GenBank/DDBJ databases">
        <title>Genome sequencing of the rare red list fungi Hericium alpestre (H. flagellum).</title>
        <authorList>
            <person name="Buettner E."/>
            <person name="Kellner H."/>
        </authorList>
    </citation>
    <scope>NUCLEOTIDE SEQUENCE [LARGE SCALE GENOMIC DNA]</scope>
    <source>
        <strain evidence="8 9">DSM 108284</strain>
    </source>
</reference>
<dbReference type="InterPro" id="IPR036259">
    <property type="entry name" value="MFS_trans_sf"/>
</dbReference>
<feature type="transmembrane region" description="Helical" evidence="6">
    <location>
        <begin position="338"/>
        <end position="360"/>
    </location>
</feature>
<accession>A0A4Z0A2D4</accession>
<evidence type="ECO:0000259" key="7">
    <source>
        <dbReference type="PROSITE" id="PS50850"/>
    </source>
</evidence>
<name>A0A4Z0A2D4_9AGAM</name>
<dbReference type="PANTHER" id="PTHR43791:SF36">
    <property type="entry name" value="TRANSPORTER, PUTATIVE (AFU_ORTHOLOGUE AFUA_6G08340)-RELATED"/>
    <property type="match status" value="1"/>
</dbReference>
<evidence type="ECO:0000256" key="2">
    <source>
        <dbReference type="ARBA" id="ARBA00022448"/>
    </source>
</evidence>
<evidence type="ECO:0000256" key="4">
    <source>
        <dbReference type="ARBA" id="ARBA00022989"/>
    </source>
</evidence>
<keyword evidence="3 6" id="KW-0812">Transmembrane</keyword>
<feature type="domain" description="Major facilitator superfamily (MFS) profile" evidence="7">
    <location>
        <begin position="54"/>
        <end position="491"/>
    </location>
</feature>
<gene>
    <name evidence="8" type="ORF">EWM64_g3140</name>
</gene>
<organism evidence="8 9">
    <name type="scientific">Hericium alpestre</name>
    <dbReference type="NCBI Taxonomy" id="135208"/>
    <lineage>
        <taxon>Eukaryota</taxon>
        <taxon>Fungi</taxon>
        <taxon>Dikarya</taxon>
        <taxon>Basidiomycota</taxon>
        <taxon>Agaricomycotina</taxon>
        <taxon>Agaricomycetes</taxon>
        <taxon>Russulales</taxon>
        <taxon>Hericiaceae</taxon>
        <taxon>Hericium</taxon>
    </lineage>
</organism>
<dbReference type="OrthoDB" id="6730379at2759"/>
<dbReference type="PANTHER" id="PTHR43791">
    <property type="entry name" value="PERMEASE-RELATED"/>
    <property type="match status" value="1"/>
</dbReference>
<dbReference type="GO" id="GO:0022857">
    <property type="term" value="F:transmembrane transporter activity"/>
    <property type="evidence" value="ECO:0007669"/>
    <property type="project" value="InterPro"/>
</dbReference>
<comment type="caution">
    <text evidence="8">The sequence shown here is derived from an EMBL/GenBank/DDBJ whole genome shotgun (WGS) entry which is preliminary data.</text>
</comment>
<dbReference type="Gene3D" id="1.20.1250.20">
    <property type="entry name" value="MFS general substrate transporter like domains"/>
    <property type="match status" value="2"/>
</dbReference>
<evidence type="ECO:0000256" key="1">
    <source>
        <dbReference type="ARBA" id="ARBA00004141"/>
    </source>
</evidence>
<dbReference type="AlphaFoldDB" id="A0A4Z0A2D4"/>
<feature type="transmembrane region" description="Helical" evidence="6">
    <location>
        <begin position="235"/>
        <end position="255"/>
    </location>
</feature>
<feature type="transmembrane region" description="Helical" evidence="6">
    <location>
        <begin position="398"/>
        <end position="421"/>
    </location>
</feature>
<feature type="transmembrane region" description="Helical" evidence="6">
    <location>
        <begin position="367"/>
        <end position="386"/>
    </location>
</feature>
<dbReference type="GO" id="GO:0016020">
    <property type="term" value="C:membrane"/>
    <property type="evidence" value="ECO:0007669"/>
    <property type="project" value="UniProtKB-SubCell"/>
</dbReference>
<proteinExistence type="predicted"/>
<dbReference type="PROSITE" id="PS50850">
    <property type="entry name" value="MFS"/>
    <property type="match status" value="1"/>
</dbReference>
<dbReference type="Proteomes" id="UP000298061">
    <property type="component" value="Unassembled WGS sequence"/>
</dbReference>
<feature type="transmembrane region" description="Helical" evidence="6">
    <location>
        <begin position="112"/>
        <end position="133"/>
    </location>
</feature>
<keyword evidence="9" id="KW-1185">Reference proteome</keyword>
<evidence type="ECO:0000256" key="3">
    <source>
        <dbReference type="ARBA" id="ARBA00022692"/>
    </source>
</evidence>
<keyword evidence="4 6" id="KW-1133">Transmembrane helix</keyword>
<sequence>MSEKASSSVEQVIVTPDLEKRRSKAGSEELDDKADVLTDVSVYDEGQGDEALKLVGKERTAEFSEEYNQQLRRKLDLWIPPLCAAVYFTQFLDKTSLNYASIMGFPISGQQYNLVSMAFYLGFLSWEFPTVYISQKLRLGKYLGANIVLWGIMLMLHSTAPSFGAFFALRFLLGVFESCVAPLLILIISMFYKKDEQASRISWFYVMNGLTQIFGGFVAYGISFYDGHLLAPWKIIYILLGGLAIVVGVCVLIWMPDSPVHAQLLSPEERIAALERVRDDQGGTENKKLKWHQIKETLLDVRTWLIVITTLLTSIPNGGLSNFSNQIVKSFGYTSKQALILSSPGGAIAAFTTLYCGWYADKKGERMLPIVFALIPTIVGAAMLIGLNGSGQKGALLFVRYLAATYLIGTFGSALSTVYAYNASNTGGHTKKVTINAMTMFTFSVGNIVGTEIFLPKDAPDYIPGKTAIMVLLTIQLFICFLLRFINRRMNVKKVEALEAEKARRGWSDADVQKERERHAFLDLTDKENMFFMYTA</sequence>
<dbReference type="InterPro" id="IPR011701">
    <property type="entry name" value="MFS"/>
</dbReference>
<dbReference type="STRING" id="135208.A0A4Z0A2D4"/>
<feature type="transmembrane region" description="Helical" evidence="6">
    <location>
        <begin position="142"/>
        <end position="160"/>
    </location>
</feature>
<keyword evidence="5 6" id="KW-0472">Membrane</keyword>
<feature type="transmembrane region" description="Helical" evidence="6">
    <location>
        <begin position="75"/>
        <end position="92"/>
    </location>
</feature>